<evidence type="ECO:0000256" key="2">
    <source>
        <dbReference type="SAM" id="SignalP"/>
    </source>
</evidence>
<organism evidence="4 5">
    <name type="scientific">Fusarium mangiferae</name>
    <name type="common">Mango malformation disease fungus</name>
    <dbReference type="NCBI Taxonomy" id="192010"/>
    <lineage>
        <taxon>Eukaryota</taxon>
        <taxon>Fungi</taxon>
        <taxon>Dikarya</taxon>
        <taxon>Ascomycota</taxon>
        <taxon>Pezizomycotina</taxon>
        <taxon>Sordariomycetes</taxon>
        <taxon>Hypocreomycetidae</taxon>
        <taxon>Hypocreales</taxon>
        <taxon>Nectriaceae</taxon>
        <taxon>Fusarium</taxon>
        <taxon>Fusarium fujikuroi species complex</taxon>
    </lineage>
</organism>
<proteinExistence type="predicted"/>
<gene>
    <name evidence="4" type="ORF">FMAN_11901</name>
</gene>
<dbReference type="InterPro" id="IPR036514">
    <property type="entry name" value="SGNH_hydro_sf"/>
</dbReference>
<dbReference type="InterPro" id="IPR013830">
    <property type="entry name" value="SGNH_hydro"/>
</dbReference>
<dbReference type="RefSeq" id="XP_041690086.1">
    <property type="nucleotide sequence ID" value="XM_041824625.1"/>
</dbReference>
<dbReference type="Pfam" id="PF13472">
    <property type="entry name" value="Lipase_GDSL_2"/>
    <property type="match status" value="1"/>
</dbReference>
<dbReference type="PANTHER" id="PTHR30383:SF31">
    <property type="entry name" value="SGNH HYDROLASE-TYPE ESTERASE DOMAIN-CONTAINING PROTEIN-RELATED"/>
    <property type="match status" value="1"/>
</dbReference>
<feature type="chain" id="PRO_5009874779" description="SGNH hydrolase-type esterase domain-containing protein" evidence="2">
    <location>
        <begin position="27"/>
        <end position="403"/>
    </location>
</feature>
<evidence type="ECO:0000256" key="1">
    <source>
        <dbReference type="SAM" id="MobiDB-lite"/>
    </source>
</evidence>
<dbReference type="GO" id="GO:0004622">
    <property type="term" value="F:phosphatidylcholine lysophospholipase activity"/>
    <property type="evidence" value="ECO:0007669"/>
    <property type="project" value="TreeGrafter"/>
</dbReference>
<keyword evidence="5" id="KW-1185">Reference proteome</keyword>
<dbReference type="VEuPathDB" id="FungiDB:FMAN_11901"/>
<evidence type="ECO:0000313" key="5">
    <source>
        <dbReference type="Proteomes" id="UP000184255"/>
    </source>
</evidence>
<dbReference type="InterPro" id="IPR051532">
    <property type="entry name" value="Ester_Hydrolysis_Enzymes"/>
</dbReference>
<dbReference type="Gene3D" id="3.40.50.1110">
    <property type="entry name" value="SGNH hydrolase"/>
    <property type="match status" value="1"/>
</dbReference>
<protein>
    <recommendedName>
        <fullName evidence="3">SGNH hydrolase-type esterase domain-containing protein</fullName>
    </recommendedName>
</protein>
<keyword evidence="2" id="KW-0732">Signal</keyword>
<sequence length="403" mass="43763">MRLFGNGQAAISIVSVILLCPYPLIASHADGISPYGDGDAPDVIHSETRGYGLHESRSSTDLDLNEFDNLTVTVDQNLELDRRAAKDFFLRVMPLGASITQGYKSSDGNGYRKWLRAQLRFRGWKVNMVGSERDGTMADSDNEGHPGWTIESVHGAWTKSKWMKPNLGLINAGLNDCNSGGDPTKAGERTKSLVDDIFDSVPGVTVVLSTLLLNKDSSRNSCSGDISKQIRKVAAGYKGARIALADVRSVMSMDDIGPDKDHPTDEGYKMFAGVWWYAISKIEDQIQAPAKADNIDDPAGGSSSQCKKVAGNAGLPGQSQMGSGHDDGNYVHRSTSKGVIESAKIDKGSDPKSITDAILWHTLFGNIVEGEPNAERVDSRQEGKELVRFVFHASHEHVRRSDL</sequence>
<comment type="caution">
    <text evidence="4">The sequence shown here is derived from an EMBL/GenBank/DDBJ whole genome shotgun (WGS) entry which is preliminary data.</text>
</comment>
<dbReference type="PANTHER" id="PTHR30383">
    <property type="entry name" value="THIOESTERASE 1/PROTEASE 1/LYSOPHOSPHOLIPASE L1"/>
    <property type="match status" value="1"/>
</dbReference>
<dbReference type="EMBL" id="FCQH01000018">
    <property type="protein sequence ID" value="CVL06805.1"/>
    <property type="molecule type" value="Genomic_DNA"/>
</dbReference>
<evidence type="ECO:0000313" key="4">
    <source>
        <dbReference type="EMBL" id="CVL06805.1"/>
    </source>
</evidence>
<feature type="domain" description="SGNH hydrolase-type esterase" evidence="3">
    <location>
        <begin position="95"/>
        <end position="269"/>
    </location>
</feature>
<feature type="signal peptide" evidence="2">
    <location>
        <begin position="1"/>
        <end position="26"/>
    </location>
</feature>
<name>A0A1L7UFK9_FUSMA</name>
<reference evidence="5" key="1">
    <citation type="journal article" date="2016" name="Genome Biol. Evol.">
        <title>Comparative 'omics' of the Fusarium fujikuroi species complex highlights differences in genetic potential and metabolite synthesis.</title>
        <authorList>
            <person name="Niehaus E.-M."/>
            <person name="Muensterkoetter M."/>
            <person name="Proctor R.H."/>
            <person name="Brown D.W."/>
            <person name="Sharon A."/>
            <person name="Idan Y."/>
            <person name="Oren-Young L."/>
            <person name="Sieber C.M."/>
            <person name="Novak O."/>
            <person name="Pencik A."/>
            <person name="Tarkowska D."/>
            <person name="Hromadova K."/>
            <person name="Freeman S."/>
            <person name="Maymon M."/>
            <person name="Elazar M."/>
            <person name="Youssef S.A."/>
            <person name="El-Shabrawy E.S.M."/>
            <person name="Shalaby A.B.A."/>
            <person name="Houterman P."/>
            <person name="Brock N.L."/>
            <person name="Burkhardt I."/>
            <person name="Tsavkelova E.A."/>
            <person name="Dickschat J.S."/>
            <person name="Galuszka P."/>
            <person name="Gueldener U."/>
            <person name="Tudzynski B."/>
        </authorList>
    </citation>
    <scope>NUCLEOTIDE SEQUENCE [LARGE SCALE GENOMIC DNA]</scope>
    <source>
        <strain evidence="5">MRC7560</strain>
    </source>
</reference>
<dbReference type="GeneID" id="65091151"/>
<feature type="region of interest" description="Disordered" evidence="1">
    <location>
        <begin position="292"/>
        <end position="333"/>
    </location>
</feature>
<dbReference type="SUPFAM" id="SSF52266">
    <property type="entry name" value="SGNH hydrolase"/>
    <property type="match status" value="1"/>
</dbReference>
<accession>A0A1L7UFK9</accession>
<dbReference type="AlphaFoldDB" id="A0A1L7UFK9"/>
<dbReference type="Proteomes" id="UP000184255">
    <property type="component" value="Unassembled WGS sequence"/>
</dbReference>
<evidence type="ECO:0000259" key="3">
    <source>
        <dbReference type="Pfam" id="PF13472"/>
    </source>
</evidence>